<organism evidence="2 3">
    <name type="scientific">Nonomuraea antimicrobica</name>
    <dbReference type="NCBI Taxonomy" id="561173"/>
    <lineage>
        <taxon>Bacteria</taxon>
        <taxon>Bacillati</taxon>
        <taxon>Actinomycetota</taxon>
        <taxon>Actinomycetes</taxon>
        <taxon>Streptosporangiales</taxon>
        <taxon>Streptosporangiaceae</taxon>
        <taxon>Nonomuraea</taxon>
    </lineage>
</organism>
<feature type="transmembrane region" description="Helical" evidence="1">
    <location>
        <begin position="101"/>
        <end position="122"/>
    </location>
</feature>
<feature type="transmembrane region" description="Helical" evidence="1">
    <location>
        <begin position="35"/>
        <end position="57"/>
    </location>
</feature>
<comment type="caution">
    <text evidence="2">The sequence shown here is derived from an EMBL/GenBank/DDBJ whole genome shotgun (WGS) entry which is preliminary data.</text>
</comment>
<protein>
    <recommendedName>
        <fullName evidence="4">MFS transporter</fullName>
    </recommendedName>
</protein>
<accession>A0ABP7BYM0</accession>
<dbReference type="Proteomes" id="UP001500902">
    <property type="component" value="Unassembled WGS sequence"/>
</dbReference>
<reference evidence="3" key="1">
    <citation type="journal article" date="2019" name="Int. J. Syst. Evol. Microbiol.">
        <title>The Global Catalogue of Microorganisms (GCM) 10K type strain sequencing project: providing services to taxonomists for standard genome sequencing and annotation.</title>
        <authorList>
            <consortium name="The Broad Institute Genomics Platform"/>
            <consortium name="The Broad Institute Genome Sequencing Center for Infectious Disease"/>
            <person name="Wu L."/>
            <person name="Ma J."/>
        </authorList>
    </citation>
    <scope>NUCLEOTIDE SEQUENCE [LARGE SCALE GENOMIC DNA]</scope>
    <source>
        <strain evidence="3">JCM 16904</strain>
    </source>
</reference>
<keyword evidence="1" id="KW-0812">Transmembrane</keyword>
<keyword evidence="1" id="KW-1133">Transmembrane helix</keyword>
<evidence type="ECO:0008006" key="4">
    <source>
        <dbReference type="Google" id="ProtNLM"/>
    </source>
</evidence>
<evidence type="ECO:0000313" key="2">
    <source>
        <dbReference type="EMBL" id="GAA3670881.1"/>
    </source>
</evidence>
<dbReference type="RefSeq" id="WP_344879417.1">
    <property type="nucleotide sequence ID" value="NZ_BAAAZP010000075.1"/>
</dbReference>
<keyword evidence="3" id="KW-1185">Reference proteome</keyword>
<name>A0ABP7BYM0_9ACTN</name>
<evidence type="ECO:0000313" key="3">
    <source>
        <dbReference type="Proteomes" id="UP001500902"/>
    </source>
</evidence>
<dbReference type="EMBL" id="BAAAZP010000075">
    <property type="protein sequence ID" value="GAA3670881.1"/>
    <property type="molecule type" value="Genomic_DNA"/>
</dbReference>
<keyword evidence="1" id="KW-0472">Membrane</keyword>
<gene>
    <name evidence="2" type="ORF">GCM10022224_038900</name>
</gene>
<proteinExistence type="predicted"/>
<feature type="transmembrane region" description="Helical" evidence="1">
    <location>
        <begin position="64"/>
        <end position="81"/>
    </location>
</feature>
<evidence type="ECO:0000256" key="1">
    <source>
        <dbReference type="SAM" id="Phobius"/>
    </source>
</evidence>
<sequence>MSALGRVSRLARAAVFAAVCVVVSAAGHVLAGGAPVAVAALCAGVVAAFVPAFALGARERGPEVVVGVTAGVQILLHELFARSAPLSGGHAEHAHDLMPGMAPGAGMTVAHLVVAVVSGWWLHRGESAFWLMARLWGMTPLPRSRRLLAGVVEPVTTPVRVVFVAGARVYRGPERVRAIRRRGPPVPLGVR</sequence>